<proteinExistence type="inferred from homology"/>
<sequence length="330" mass="35144">MSISVLWATLLLLLVVASTVAVSDSAGVNISEGNSTRIYELPAGSRPHDVAPAPDGKVWYTGQRRGVLGILEPQSGAVREVSLGQGSAPHGVIAGPDGAAWITDGGLNAIVRFDPASEAVTVFPLPPQRPQTNLNTAAFDGDGLLWFTGQNGIYGRLDPASGVMQVWDAPRGRGPYGITATPDGEIYYASLAGSYIARIDRSTGDAILIESPRAGQGARRVWSDSTGHIWVAEWNTGVLSRFDPRDSRWAGWTLPGAGPRAYAVYVDERDIIWVSDFGANAVLSFDPQTETFTSYPGSAPGAMVRQILGRAGEVWLPESGLDRLVLIRTD</sequence>
<keyword evidence="6" id="KW-0732">Signal</keyword>
<keyword evidence="2 5" id="KW-0460">Magnesium</keyword>
<evidence type="ECO:0000313" key="7">
    <source>
        <dbReference type="EMBL" id="ANG62716.1"/>
    </source>
</evidence>
<gene>
    <name evidence="7" type="ORF">A8C75_09620</name>
</gene>
<comment type="function">
    <text evidence="5">Inactivates the type B streptogramin antibiotics by linearizing the lactone ring at the ester linkage, generating a free phenylglycine carboxylate and converting the threonyl moiety into 2-amino-butenoic acid.</text>
</comment>
<dbReference type="Proteomes" id="UP000078070">
    <property type="component" value="Chromosome"/>
</dbReference>
<protein>
    <recommendedName>
        <fullName evidence="5">Virginiamycin B lyase</fullName>
        <ecNumber evidence="5">4.2.99.-</ecNumber>
    </recommendedName>
    <alternativeName>
        <fullName evidence="5">Streptogramin B lyase</fullName>
    </alternativeName>
</protein>
<evidence type="ECO:0000256" key="2">
    <source>
        <dbReference type="ARBA" id="ARBA00022842"/>
    </source>
</evidence>
<evidence type="ECO:0000256" key="4">
    <source>
        <dbReference type="ARBA" id="ARBA00023251"/>
    </source>
</evidence>
<evidence type="ECO:0000313" key="8">
    <source>
        <dbReference type="Proteomes" id="UP000078070"/>
    </source>
</evidence>
<dbReference type="InterPro" id="IPR051344">
    <property type="entry name" value="Vgb"/>
</dbReference>
<keyword evidence="4 5" id="KW-0046">Antibiotic resistance</keyword>
<evidence type="ECO:0000256" key="5">
    <source>
        <dbReference type="PIRNR" id="PIRNR026412"/>
    </source>
</evidence>
<dbReference type="Pfam" id="PF24684">
    <property type="entry name" value="Vgb_lyase"/>
    <property type="match status" value="1"/>
</dbReference>
<comment type="similarity">
    <text evidence="5">Belongs to the Vgb family.</text>
</comment>
<evidence type="ECO:0000256" key="6">
    <source>
        <dbReference type="SAM" id="SignalP"/>
    </source>
</evidence>
<dbReference type="RefSeq" id="WP_067381297.1">
    <property type="nucleotide sequence ID" value="NZ_CP015839.1"/>
</dbReference>
<dbReference type="GO" id="GO:0000287">
    <property type="term" value="F:magnesium ion binding"/>
    <property type="evidence" value="ECO:0007669"/>
    <property type="project" value="UniProtKB-UniRule"/>
</dbReference>
<dbReference type="InterPro" id="IPR011217">
    <property type="entry name" value="Vgb_bact"/>
</dbReference>
<dbReference type="AlphaFoldDB" id="A0A1A9EXR8"/>
<evidence type="ECO:0000256" key="1">
    <source>
        <dbReference type="ARBA" id="ARBA00022723"/>
    </source>
</evidence>
<reference evidence="8" key="1">
    <citation type="submission" date="2016-05" db="EMBL/GenBank/DDBJ databases">
        <authorList>
            <person name="Baek K."/>
            <person name="Yang S.-J."/>
        </authorList>
    </citation>
    <scope>NUCLEOTIDE SEQUENCE [LARGE SCALE GENOMIC DNA]</scope>
    <source>
        <strain evidence="8">ST58-10</strain>
    </source>
</reference>
<feature type="signal peptide" evidence="6">
    <location>
        <begin position="1"/>
        <end position="21"/>
    </location>
</feature>
<dbReference type="OrthoDB" id="9812926at2"/>
<keyword evidence="3 5" id="KW-0456">Lyase</keyword>
<dbReference type="PANTHER" id="PTHR40274">
    <property type="entry name" value="VIRGINIAMYCIN B LYASE"/>
    <property type="match status" value="1"/>
</dbReference>
<dbReference type="GO" id="GO:0017001">
    <property type="term" value="P:antibiotic catabolic process"/>
    <property type="evidence" value="ECO:0007669"/>
    <property type="project" value="UniProtKB-UniRule"/>
</dbReference>
<organism evidence="7 8">
    <name type="scientific">Marinobacterium aestuarii</name>
    <dbReference type="NCBI Taxonomy" id="1821621"/>
    <lineage>
        <taxon>Bacteria</taxon>
        <taxon>Pseudomonadati</taxon>
        <taxon>Pseudomonadota</taxon>
        <taxon>Gammaproteobacteria</taxon>
        <taxon>Oceanospirillales</taxon>
        <taxon>Oceanospirillaceae</taxon>
        <taxon>Marinobacterium</taxon>
    </lineage>
</organism>
<comment type="subunit">
    <text evidence="5">Monomer.</text>
</comment>
<dbReference type="EMBL" id="CP015839">
    <property type="protein sequence ID" value="ANG62716.1"/>
    <property type="molecule type" value="Genomic_DNA"/>
</dbReference>
<dbReference type="Gene3D" id="2.130.10.10">
    <property type="entry name" value="YVTN repeat-like/Quinoprotein amine dehydrogenase"/>
    <property type="match status" value="1"/>
</dbReference>
<dbReference type="STRING" id="1821621.A8C75_09620"/>
<dbReference type="GO" id="GO:0030288">
    <property type="term" value="C:outer membrane-bounded periplasmic space"/>
    <property type="evidence" value="ECO:0007669"/>
    <property type="project" value="TreeGrafter"/>
</dbReference>
<name>A0A1A9EXR8_9GAMM</name>
<dbReference type="PIRSF" id="PIRSF026412">
    <property type="entry name" value="Streptogrm_lyase"/>
    <property type="match status" value="1"/>
</dbReference>
<comment type="cofactor">
    <cofactor evidence="5">
        <name>Mg(2+)</name>
        <dbReference type="ChEBI" id="CHEBI:18420"/>
    </cofactor>
</comment>
<feature type="chain" id="PRO_5008386514" description="Virginiamycin B lyase" evidence="6">
    <location>
        <begin position="22"/>
        <end position="330"/>
    </location>
</feature>
<dbReference type="EC" id="4.2.99.-" evidence="5"/>
<dbReference type="SUPFAM" id="SSF101898">
    <property type="entry name" value="NHL repeat"/>
    <property type="match status" value="1"/>
</dbReference>
<accession>A0A1A9EXR8</accession>
<dbReference type="GO" id="GO:0016835">
    <property type="term" value="F:carbon-oxygen lyase activity"/>
    <property type="evidence" value="ECO:0007669"/>
    <property type="project" value="UniProtKB-UniRule"/>
</dbReference>
<dbReference type="InterPro" id="IPR015943">
    <property type="entry name" value="WD40/YVTN_repeat-like_dom_sf"/>
</dbReference>
<dbReference type="GO" id="GO:0046677">
    <property type="term" value="P:response to antibiotic"/>
    <property type="evidence" value="ECO:0007669"/>
    <property type="project" value="UniProtKB-UniRule"/>
</dbReference>
<reference evidence="7 8" key="2">
    <citation type="journal article" date="2018" name="Int. J. Syst. Evol. Microbiol.">
        <title>Marinobacterium aestuarii sp. nov., a benzene-degrading marine bacterium isolated from estuary sediment.</title>
        <authorList>
            <person name="Bae S.S."/>
            <person name="Jung J."/>
            <person name="Chung D."/>
            <person name="Baek K."/>
        </authorList>
    </citation>
    <scope>NUCLEOTIDE SEQUENCE [LARGE SCALE GENOMIC DNA]</scope>
    <source>
        <strain evidence="7 8">ST58-10</strain>
    </source>
</reference>
<keyword evidence="8" id="KW-1185">Reference proteome</keyword>
<dbReference type="PANTHER" id="PTHR40274:SF3">
    <property type="entry name" value="VIRGINIAMYCIN B LYASE"/>
    <property type="match status" value="1"/>
</dbReference>
<keyword evidence="1 5" id="KW-0479">Metal-binding</keyword>
<dbReference type="KEGG" id="mars:A8C75_09620"/>
<evidence type="ECO:0000256" key="3">
    <source>
        <dbReference type="ARBA" id="ARBA00023239"/>
    </source>
</evidence>